<evidence type="ECO:0000313" key="4">
    <source>
        <dbReference type="Proteomes" id="UP000695264"/>
    </source>
</evidence>
<dbReference type="PANTHER" id="PTHR33164">
    <property type="entry name" value="TRANSCRIPTIONAL REGULATOR, MARR FAMILY"/>
    <property type="match status" value="1"/>
</dbReference>
<sequence length="162" mass="17485">MAEPSRYEELVRGLGVIGVVKRSLTRALPRDAQPGPTAVLALLDHHGELRMSELADLLGVGISVASRHVAHAAERGWVVRAPDPLDGRSQLLSLSPAGGELLREVSAHCGRLLAEALHDWPDEDLDRLGELLDRLRTGFDGCRSRDRPSPGRAATVRTTPSP</sequence>
<evidence type="ECO:0000313" key="3">
    <source>
        <dbReference type="EMBL" id="NJP99155.1"/>
    </source>
</evidence>
<dbReference type="SUPFAM" id="SSF46785">
    <property type="entry name" value="Winged helix' DNA-binding domain"/>
    <property type="match status" value="1"/>
</dbReference>
<dbReference type="EMBL" id="JAATEN010000001">
    <property type="protein sequence ID" value="NJP99155.1"/>
    <property type="molecule type" value="Genomic_DNA"/>
</dbReference>
<keyword evidence="4" id="KW-1185">Reference proteome</keyword>
<dbReference type="Gene3D" id="1.10.10.10">
    <property type="entry name" value="Winged helix-like DNA-binding domain superfamily/Winged helix DNA-binding domain"/>
    <property type="match status" value="1"/>
</dbReference>
<proteinExistence type="predicted"/>
<dbReference type="PROSITE" id="PS50995">
    <property type="entry name" value="HTH_MARR_2"/>
    <property type="match status" value="1"/>
</dbReference>
<name>A0ABX1BRU3_9ACTN</name>
<gene>
    <name evidence="3" type="ORF">HCK00_00900</name>
</gene>
<dbReference type="InterPro" id="IPR036388">
    <property type="entry name" value="WH-like_DNA-bd_sf"/>
</dbReference>
<dbReference type="InterPro" id="IPR036390">
    <property type="entry name" value="WH_DNA-bd_sf"/>
</dbReference>
<feature type="region of interest" description="Disordered" evidence="1">
    <location>
        <begin position="142"/>
        <end position="162"/>
    </location>
</feature>
<dbReference type="SMART" id="SM00347">
    <property type="entry name" value="HTH_MARR"/>
    <property type="match status" value="1"/>
</dbReference>
<feature type="domain" description="HTH marR-type" evidence="2">
    <location>
        <begin position="7"/>
        <end position="137"/>
    </location>
</feature>
<accession>A0ABX1BRU3</accession>
<comment type="caution">
    <text evidence="3">The sequence shown here is derived from an EMBL/GenBank/DDBJ whole genome shotgun (WGS) entry which is preliminary data.</text>
</comment>
<evidence type="ECO:0000259" key="2">
    <source>
        <dbReference type="PROSITE" id="PS50995"/>
    </source>
</evidence>
<reference evidence="3 4" key="1">
    <citation type="submission" date="2020-03" db="EMBL/GenBank/DDBJ databases">
        <title>WGS of actinomycetes isolated from Thailand.</title>
        <authorList>
            <person name="Thawai C."/>
        </authorList>
    </citation>
    <scope>NUCLEOTIDE SEQUENCE [LARGE SCALE GENOMIC DNA]</scope>
    <source>
        <strain evidence="3 4">PLAI 1-29</strain>
    </source>
</reference>
<dbReference type="RefSeq" id="WP_168099768.1">
    <property type="nucleotide sequence ID" value="NZ_JAATEN010000001.1"/>
</dbReference>
<evidence type="ECO:0000256" key="1">
    <source>
        <dbReference type="SAM" id="MobiDB-lite"/>
    </source>
</evidence>
<dbReference type="Pfam" id="PF12802">
    <property type="entry name" value="MarR_2"/>
    <property type="match status" value="1"/>
</dbReference>
<dbReference type="InterPro" id="IPR000835">
    <property type="entry name" value="HTH_MarR-typ"/>
</dbReference>
<organism evidence="3 4">
    <name type="scientific">Streptomyces zingiberis</name>
    <dbReference type="NCBI Taxonomy" id="2053010"/>
    <lineage>
        <taxon>Bacteria</taxon>
        <taxon>Bacillati</taxon>
        <taxon>Actinomycetota</taxon>
        <taxon>Actinomycetes</taxon>
        <taxon>Kitasatosporales</taxon>
        <taxon>Streptomycetaceae</taxon>
        <taxon>Streptomyces</taxon>
    </lineage>
</organism>
<dbReference type="InterPro" id="IPR039422">
    <property type="entry name" value="MarR/SlyA-like"/>
</dbReference>
<protein>
    <submittedName>
        <fullName evidence="3">Winged helix-turn-helix transcriptional regulator</fullName>
    </submittedName>
</protein>
<dbReference type="Proteomes" id="UP000695264">
    <property type="component" value="Unassembled WGS sequence"/>
</dbReference>
<dbReference type="PANTHER" id="PTHR33164:SF57">
    <property type="entry name" value="MARR-FAMILY TRANSCRIPTIONAL REGULATOR"/>
    <property type="match status" value="1"/>
</dbReference>